<name>A0A212UFP1_9BACT</name>
<dbReference type="AlphaFoldDB" id="A0A212UFP1"/>
<dbReference type="EMBL" id="FYEW01000002">
    <property type="protein sequence ID" value="SNC77079.1"/>
    <property type="molecule type" value="Genomic_DNA"/>
</dbReference>
<dbReference type="Proteomes" id="UP000198131">
    <property type="component" value="Unassembled WGS sequence"/>
</dbReference>
<evidence type="ECO:0000313" key="2">
    <source>
        <dbReference type="EMBL" id="SNC77079.1"/>
    </source>
</evidence>
<dbReference type="InterPro" id="IPR009937">
    <property type="entry name" value="Phage_holin_3_6"/>
</dbReference>
<feature type="transmembrane region" description="Helical" evidence="1">
    <location>
        <begin position="54"/>
        <end position="75"/>
    </location>
</feature>
<keyword evidence="1" id="KW-0812">Transmembrane</keyword>
<keyword evidence="1" id="KW-0472">Membrane</keyword>
<keyword evidence="3" id="KW-1185">Reference proteome</keyword>
<feature type="transmembrane region" description="Helical" evidence="1">
    <location>
        <begin position="81"/>
        <end position="102"/>
    </location>
</feature>
<dbReference type="Pfam" id="PF07332">
    <property type="entry name" value="Phage_holin_3_6"/>
    <property type="match status" value="1"/>
</dbReference>
<reference evidence="3" key="1">
    <citation type="submission" date="2017-06" db="EMBL/GenBank/DDBJ databases">
        <authorList>
            <person name="Varghese N."/>
            <person name="Submissions S."/>
        </authorList>
    </citation>
    <scope>NUCLEOTIDE SEQUENCE [LARGE SCALE GENOMIC DNA]</scope>
    <source>
        <strain evidence="3">DSM 11116</strain>
    </source>
</reference>
<evidence type="ECO:0000256" key="1">
    <source>
        <dbReference type="SAM" id="Phobius"/>
    </source>
</evidence>
<sequence>MGLFSTEDDDTTKTPRTDNLMGNLMGYLDTRIDLVRLEAQEKVKHAFVGTMHGVAMATIGLMFFVFLNLFIALLLNDVLDSSYWGFGIVAGFYLLLLIIFVVGVDKKMFQGVADKLLDNTIYKSDKRQA</sequence>
<dbReference type="RefSeq" id="WP_088845040.1">
    <property type="nucleotide sequence ID" value="NZ_FYEW01000002.1"/>
</dbReference>
<gene>
    <name evidence="2" type="ORF">SAMN06265337_3708</name>
</gene>
<protein>
    <submittedName>
        <fullName evidence="2">Putative Holin-X, holin superfamily III</fullName>
    </submittedName>
</protein>
<organism evidence="2 3">
    <name type="scientific">Hymenobacter gelipurpurascens</name>
    <dbReference type="NCBI Taxonomy" id="89968"/>
    <lineage>
        <taxon>Bacteria</taxon>
        <taxon>Pseudomonadati</taxon>
        <taxon>Bacteroidota</taxon>
        <taxon>Cytophagia</taxon>
        <taxon>Cytophagales</taxon>
        <taxon>Hymenobacteraceae</taxon>
        <taxon>Hymenobacter</taxon>
    </lineage>
</organism>
<proteinExistence type="predicted"/>
<keyword evidence="1" id="KW-1133">Transmembrane helix</keyword>
<dbReference type="OrthoDB" id="983060at2"/>
<evidence type="ECO:0000313" key="3">
    <source>
        <dbReference type="Proteomes" id="UP000198131"/>
    </source>
</evidence>
<accession>A0A212UFP1</accession>